<evidence type="ECO:0000313" key="17">
    <source>
        <dbReference type="EMBL" id="EGF07134.1"/>
    </source>
</evidence>
<feature type="transmembrane region" description="Helical" evidence="15">
    <location>
        <begin position="184"/>
        <end position="206"/>
    </location>
</feature>
<keyword evidence="18" id="KW-1185">Reference proteome</keyword>
<dbReference type="Proteomes" id="UP000004105">
    <property type="component" value="Unassembled WGS sequence"/>
</dbReference>
<dbReference type="Pfam" id="PF00403">
    <property type="entry name" value="HMA"/>
    <property type="match status" value="1"/>
</dbReference>
<dbReference type="NCBIfam" id="TIGR01494">
    <property type="entry name" value="ATPase_P-type"/>
    <property type="match status" value="2"/>
</dbReference>
<feature type="transmembrane region" description="Helical" evidence="15">
    <location>
        <begin position="279"/>
        <end position="297"/>
    </location>
</feature>
<dbReference type="PROSITE" id="PS00154">
    <property type="entry name" value="ATPASE_E1_E2"/>
    <property type="match status" value="1"/>
</dbReference>
<gene>
    <name evidence="17" type="primary">copA</name>
    <name evidence="17" type="ORF">HMPREF9123_2670</name>
</gene>
<dbReference type="PRINTS" id="PR00119">
    <property type="entry name" value="CATATPASE"/>
</dbReference>
<comment type="caution">
    <text evidence="17">The sequence shown here is derived from an EMBL/GenBank/DDBJ whole genome shotgun (WGS) entry which is preliminary data.</text>
</comment>
<feature type="transmembrane region" description="Helical" evidence="15">
    <location>
        <begin position="251"/>
        <end position="273"/>
    </location>
</feature>
<dbReference type="InterPro" id="IPR027256">
    <property type="entry name" value="P-typ_ATPase_IB"/>
</dbReference>
<keyword evidence="14 15" id="KW-0472">Membrane</keyword>
<dbReference type="PROSITE" id="PS50846">
    <property type="entry name" value="HMA_2"/>
    <property type="match status" value="1"/>
</dbReference>
<dbReference type="AlphaFoldDB" id="F2BG13"/>
<dbReference type="GO" id="GO:0043682">
    <property type="term" value="F:P-type divalent copper transporter activity"/>
    <property type="evidence" value="ECO:0007669"/>
    <property type="project" value="TreeGrafter"/>
</dbReference>
<dbReference type="FunFam" id="2.70.150.10:FF:000002">
    <property type="entry name" value="Copper-transporting ATPase 1, putative"/>
    <property type="match status" value="1"/>
</dbReference>
<dbReference type="SUPFAM" id="SSF81653">
    <property type="entry name" value="Calcium ATPase, transduction domain A"/>
    <property type="match status" value="1"/>
</dbReference>
<evidence type="ECO:0000256" key="4">
    <source>
        <dbReference type="ARBA" id="ARBA00022475"/>
    </source>
</evidence>
<dbReference type="InterPro" id="IPR036163">
    <property type="entry name" value="HMA_dom_sf"/>
</dbReference>
<evidence type="ECO:0000256" key="12">
    <source>
        <dbReference type="ARBA" id="ARBA00022989"/>
    </source>
</evidence>
<feature type="domain" description="HMA" evidence="16">
    <location>
        <begin position="100"/>
        <end position="166"/>
    </location>
</feature>
<organism evidence="17 18">
    <name type="scientific">Neisseria bacilliformis ATCC BAA-1200</name>
    <dbReference type="NCBI Taxonomy" id="888742"/>
    <lineage>
        <taxon>Bacteria</taxon>
        <taxon>Pseudomonadati</taxon>
        <taxon>Pseudomonadota</taxon>
        <taxon>Betaproteobacteria</taxon>
        <taxon>Neisseriales</taxon>
        <taxon>Neisseriaceae</taxon>
        <taxon>Neisseria</taxon>
    </lineage>
</organism>
<dbReference type="NCBIfam" id="TIGR01525">
    <property type="entry name" value="ATPase-IB_hvy"/>
    <property type="match status" value="1"/>
</dbReference>
<dbReference type="InterPro" id="IPR023214">
    <property type="entry name" value="HAD_sf"/>
</dbReference>
<dbReference type="SUPFAM" id="SSF56784">
    <property type="entry name" value="HAD-like"/>
    <property type="match status" value="1"/>
</dbReference>
<evidence type="ECO:0000256" key="3">
    <source>
        <dbReference type="ARBA" id="ARBA00022448"/>
    </source>
</evidence>
<dbReference type="Gene3D" id="3.30.70.100">
    <property type="match status" value="1"/>
</dbReference>
<name>F2BG13_9NEIS</name>
<proteinExistence type="inferred from homology"/>
<dbReference type="PANTHER" id="PTHR43520:SF5">
    <property type="entry name" value="CATION-TRANSPORTING P-TYPE ATPASE-RELATED"/>
    <property type="match status" value="1"/>
</dbReference>
<dbReference type="InterPro" id="IPR001757">
    <property type="entry name" value="P_typ_ATPase"/>
</dbReference>
<dbReference type="SFLD" id="SFLDS00003">
    <property type="entry name" value="Haloacid_Dehalogenase"/>
    <property type="match status" value="1"/>
</dbReference>
<dbReference type="InterPro" id="IPR044492">
    <property type="entry name" value="P_typ_ATPase_HD_dom"/>
</dbReference>
<evidence type="ECO:0000256" key="7">
    <source>
        <dbReference type="ARBA" id="ARBA00022723"/>
    </source>
</evidence>
<evidence type="ECO:0000259" key="16">
    <source>
        <dbReference type="PROSITE" id="PS50846"/>
    </source>
</evidence>
<feature type="transmembrane region" description="Helical" evidence="15">
    <location>
        <begin position="218"/>
        <end position="239"/>
    </location>
</feature>
<dbReference type="Gene3D" id="2.70.150.10">
    <property type="entry name" value="Calcium-transporting ATPase, cytoplasmic transduction domain A"/>
    <property type="match status" value="1"/>
</dbReference>
<comment type="similarity">
    <text evidence="2 15">Belongs to the cation transport ATPase (P-type) (TC 3.A.3) family. Type IB subfamily.</text>
</comment>
<dbReference type="GO" id="GO:0005524">
    <property type="term" value="F:ATP binding"/>
    <property type="evidence" value="ECO:0007669"/>
    <property type="project" value="UniProtKB-UniRule"/>
</dbReference>
<accession>F2BG13</accession>
<evidence type="ECO:0000256" key="15">
    <source>
        <dbReference type="RuleBase" id="RU362081"/>
    </source>
</evidence>
<dbReference type="CDD" id="cd00371">
    <property type="entry name" value="HMA"/>
    <property type="match status" value="1"/>
</dbReference>
<dbReference type="NCBIfam" id="TIGR01511">
    <property type="entry name" value="ATPase-IB1_Cu"/>
    <property type="match status" value="1"/>
</dbReference>
<dbReference type="InterPro" id="IPR006121">
    <property type="entry name" value="HMA_dom"/>
</dbReference>
<sequence>MKNEAHETQETRCFHCGLPVPQGTHLPVVYEEIEYPTCCAGCQAVAQGIIGAGLGNYYKQRTADAAQAALPPPELLAQLKLYDLPEVQRDFVETPEGGGREAVLMLDGVTCAACVWLIEQRLLRLPGVVSAELNYSTLKARVRWDEERAALSDILLAVRQTGYAALPYDAHKAEEAAQKSRKKAIVRLAVAGMCMMQTMMFALPTYLYGDIEPQFLTILHWGGFLMVLPVVCYAAVPFYQGCLRDWRNRRAGMDTPIALSIWLAFGAGVYALLTNAGQGMYFEGLAMLVFLLSLGRFMEQSARRKAGDAAERLVKLVPAFCHLLPDYPHSSESEEAAVVRLNAGDTVLVKAGEVFPADGEVLSGASEADEAMLTGESLPVAKGEGDAVTAGTLNTAAPLIVRVVRTGADTRLSHIARLLDKTLSQKPRIALAADRYASRFVSAMLLFALPVFLGWWWYAGIHQALWVTVSLLVITCPCALSLATPAALAAATGALARQGILVAGGSALETLAAATDAVFDKTGTLTEGRLKIEETIPTGSLTRSEALHIAHVLEAQSEHPAARAFAVQTPFSDGLDIQARERGNRPGGGVCAVLDINGQSGEWRLGKPAYVAELAGTVPPQAAQYAGCGTLAALGSSQGFQALFVLSDQTKPAAAAMLAEIKQAGLAPHLLSGDRQAAVAALAASLGIAAFCAEAAPEDKPAYIQALQARGRVVLMAGDGINDAPALAAADVSFAVAGGADTARSGADIILLNDDLSSIPDAVRCARRTAAVIRQNLWWAAAYNLAAVPLAAAGLVTPWLAALGMSCSSLLVLANALRLRKAV</sequence>
<dbReference type="InterPro" id="IPR059000">
    <property type="entry name" value="ATPase_P-type_domA"/>
</dbReference>
<keyword evidence="6 15" id="KW-0812">Transmembrane</keyword>
<evidence type="ECO:0000256" key="14">
    <source>
        <dbReference type="ARBA" id="ARBA00023136"/>
    </source>
</evidence>
<dbReference type="InterPro" id="IPR036412">
    <property type="entry name" value="HAD-like_sf"/>
</dbReference>
<evidence type="ECO:0000256" key="5">
    <source>
        <dbReference type="ARBA" id="ARBA00022553"/>
    </source>
</evidence>
<dbReference type="InterPro" id="IPR018303">
    <property type="entry name" value="ATPase_P-typ_P_site"/>
</dbReference>
<keyword evidence="4 15" id="KW-1003">Cell membrane</keyword>
<protein>
    <submittedName>
        <fullName evidence="17">p-ATPase superfamily P-type ATPase copper transporter</fullName>
        <ecNumber evidence="17">3.6.3.4</ecNumber>
    </submittedName>
</protein>
<feature type="transmembrane region" description="Helical" evidence="15">
    <location>
        <begin position="436"/>
        <end position="458"/>
    </location>
</feature>
<evidence type="ECO:0000256" key="9">
    <source>
        <dbReference type="ARBA" id="ARBA00022840"/>
    </source>
</evidence>
<dbReference type="GO" id="GO:0055070">
    <property type="term" value="P:copper ion homeostasis"/>
    <property type="evidence" value="ECO:0007669"/>
    <property type="project" value="TreeGrafter"/>
</dbReference>
<keyword evidence="3" id="KW-0813">Transport</keyword>
<dbReference type="SUPFAM" id="SSF55008">
    <property type="entry name" value="HMA, heavy metal-associated domain"/>
    <property type="match status" value="1"/>
</dbReference>
<dbReference type="InterPro" id="IPR021993">
    <property type="entry name" value="ATPase-cat-bd"/>
</dbReference>
<dbReference type="STRING" id="267212.GCA_001063965_00961"/>
<dbReference type="GO" id="GO:0016887">
    <property type="term" value="F:ATP hydrolysis activity"/>
    <property type="evidence" value="ECO:0007669"/>
    <property type="project" value="InterPro"/>
</dbReference>
<comment type="subcellular location">
    <subcellularLocation>
        <location evidence="1">Cell membrane</location>
        <topology evidence="1">Multi-pass membrane protein</topology>
    </subcellularLocation>
</comment>
<evidence type="ECO:0000313" key="18">
    <source>
        <dbReference type="Proteomes" id="UP000004105"/>
    </source>
</evidence>
<dbReference type="Pfam" id="PF00702">
    <property type="entry name" value="Hydrolase"/>
    <property type="match status" value="1"/>
</dbReference>
<feature type="transmembrane region" description="Helical" evidence="15">
    <location>
        <begin position="464"/>
        <end position="491"/>
    </location>
</feature>
<evidence type="ECO:0000256" key="11">
    <source>
        <dbReference type="ARBA" id="ARBA00022967"/>
    </source>
</evidence>
<dbReference type="SFLD" id="SFLDG00002">
    <property type="entry name" value="C1.7:_P-type_atpase_like"/>
    <property type="match status" value="1"/>
</dbReference>
<keyword evidence="13" id="KW-0406">Ion transport</keyword>
<dbReference type="InterPro" id="IPR023298">
    <property type="entry name" value="ATPase_P-typ_TM_dom_sf"/>
</dbReference>
<keyword evidence="5" id="KW-0597">Phosphoprotein</keyword>
<dbReference type="InterPro" id="IPR023299">
    <property type="entry name" value="ATPase_P-typ_cyto_dom_N"/>
</dbReference>
<dbReference type="Gene3D" id="3.40.50.1000">
    <property type="entry name" value="HAD superfamily/HAD-like"/>
    <property type="match status" value="1"/>
</dbReference>
<keyword evidence="8 15" id="KW-0547">Nucleotide-binding</keyword>
<keyword evidence="17" id="KW-0378">Hydrolase</keyword>
<dbReference type="SFLD" id="SFLDF00027">
    <property type="entry name" value="p-type_atpase"/>
    <property type="match status" value="1"/>
</dbReference>
<keyword evidence="9 15" id="KW-0067">ATP-binding</keyword>
<keyword evidence="11" id="KW-1278">Translocase</keyword>
<feature type="transmembrane region" description="Helical" evidence="15">
    <location>
        <begin position="799"/>
        <end position="817"/>
    </location>
</feature>
<dbReference type="CDD" id="cd02079">
    <property type="entry name" value="P-type_ATPase_HM"/>
    <property type="match status" value="1"/>
</dbReference>
<evidence type="ECO:0000256" key="6">
    <source>
        <dbReference type="ARBA" id="ARBA00022692"/>
    </source>
</evidence>
<dbReference type="Gene3D" id="3.40.1110.10">
    <property type="entry name" value="Calcium-transporting ATPase, cytoplasmic domain N"/>
    <property type="match status" value="1"/>
</dbReference>
<dbReference type="OrthoDB" id="8552908at2"/>
<dbReference type="EC" id="3.6.3.4" evidence="17"/>
<keyword evidence="10" id="KW-0460">Magnesium</keyword>
<dbReference type="EMBL" id="AFAY01000053">
    <property type="protein sequence ID" value="EGF07134.1"/>
    <property type="molecule type" value="Genomic_DNA"/>
</dbReference>
<reference evidence="17 18" key="1">
    <citation type="submission" date="2011-02" db="EMBL/GenBank/DDBJ databases">
        <authorList>
            <person name="Muzny D."/>
            <person name="Qin X."/>
            <person name="Deng J."/>
            <person name="Jiang H."/>
            <person name="Liu Y."/>
            <person name="Qu J."/>
            <person name="Song X.-Z."/>
            <person name="Zhang L."/>
            <person name="Thornton R."/>
            <person name="Coyle M."/>
            <person name="Francisco L."/>
            <person name="Jackson L."/>
            <person name="Javaid M."/>
            <person name="Korchina V."/>
            <person name="Kovar C."/>
            <person name="Mata R."/>
            <person name="Mathew T."/>
            <person name="Ngo R."/>
            <person name="Nguyen L."/>
            <person name="Nguyen N."/>
            <person name="Okwuonu G."/>
            <person name="Ongeri F."/>
            <person name="Pham C."/>
            <person name="Simmons D."/>
            <person name="Wilczek-Boney K."/>
            <person name="Hale W."/>
            <person name="Jakkamsetti A."/>
            <person name="Pham P."/>
            <person name="Ruth R."/>
            <person name="San Lucas F."/>
            <person name="Warren J."/>
            <person name="Zhang J."/>
            <person name="Zhao Z."/>
            <person name="Zhou C."/>
            <person name="Zhu D."/>
            <person name="Lee S."/>
            <person name="Bess C."/>
            <person name="Blankenburg K."/>
            <person name="Forbes L."/>
            <person name="Fu Q."/>
            <person name="Gubbala S."/>
            <person name="Hirani K."/>
            <person name="Jayaseelan J.C."/>
            <person name="Lara F."/>
            <person name="Munidasa M."/>
            <person name="Palculict T."/>
            <person name="Patil S."/>
            <person name="Pu L.-L."/>
            <person name="Saada N."/>
            <person name="Tang L."/>
            <person name="Weissenberger G."/>
            <person name="Zhu Y."/>
            <person name="Hemphill L."/>
            <person name="Shang Y."/>
            <person name="Youmans B."/>
            <person name="Ayvaz T."/>
            <person name="Ross M."/>
            <person name="Santibanez J."/>
            <person name="Aqrawi P."/>
            <person name="Gross S."/>
            <person name="Joshi V."/>
            <person name="Fowler G."/>
            <person name="Nazareth L."/>
            <person name="Reid J."/>
            <person name="Worley K."/>
            <person name="Petrosino J."/>
            <person name="Highlander S."/>
            <person name="Gibbs R."/>
        </authorList>
    </citation>
    <scope>NUCLEOTIDE SEQUENCE [LARGE SCALE GENOMIC DNA]</scope>
    <source>
        <strain evidence="17 18">ATCC BAA-1200</strain>
    </source>
</reference>
<dbReference type="SUPFAM" id="SSF81665">
    <property type="entry name" value="Calcium ATPase, transmembrane domain M"/>
    <property type="match status" value="1"/>
</dbReference>
<dbReference type="GO" id="GO:0005507">
    <property type="term" value="F:copper ion binding"/>
    <property type="evidence" value="ECO:0007669"/>
    <property type="project" value="TreeGrafter"/>
</dbReference>
<evidence type="ECO:0000256" key="10">
    <source>
        <dbReference type="ARBA" id="ARBA00022842"/>
    </source>
</evidence>
<dbReference type="GO" id="GO:0005886">
    <property type="term" value="C:plasma membrane"/>
    <property type="evidence" value="ECO:0007669"/>
    <property type="project" value="UniProtKB-SubCell"/>
</dbReference>
<dbReference type="HOGENOM" id="CLU_001771_0_3_4"/>
<dbReference type="RefSeq" id="WP_007343675.1">
    <property type="nucleotide sequence ID" value="NZ_GL878494.1"/>
</dbReference>
<dbReference type="Pfam" id="PF00122">
    <property type="entry name" value="E1-E2_ATPase"/>
    <property type="match status" value="1"/>
</dbReference>
<evidence type="ECO:0000256" key="2">
    <source>
        <dbReference type="ARBA" id="ARBA00006024"/>
    </source>
</evidence>
<dbReference type="PANTHER" id="PTHR43520">
    <property type="entry name" value="ATP7, ISOFORM B"/>
    <property type="match status" value="1"/>
</dbReference>
<evidence type="ECO:0000256" key="8">
    <source>
        <dbReference type="ARBA" id="ARBA00022741"/>
    </source>
</evidence>
<feature type="transmembrane region" description="Helical" evidence="15">
    <location>
        <begin position="777"/>
        <end position="793"/>
    </location>
</feature>
<dbReference type="PRINTS" id="PR00120">
    <property type="entry name" value="HATPASE"/>
</dbReference>
<keyword evidence="12 15" id="KW-1133">Transmembrane helix</keyword>
<evidence type="ECO:0000256" key="1">
    <source>
        <dbReference type="ARBA" id="ARBA00004651"/>
    </source>
</evidence>
<evidence type="ECO:0000256" key="13">
    <source>
        <dbReference type="ARBA" id="ARBA00023065"/>
    </source>
</evidence>
<keyword evidence="7 15" id="KW-0479">Metal-binding</keyword>
<dbReference type="Pfam" id="PF12156">
    <property type="entry name" value="ATPase-cat_bd"/>
    <property type="match status" value="1"/>
</dbReference>
<dbReference type="InterPro" id="IPR008250">
    <property type="entry name" value="ATPase_P-typ_transduc_dom_A_sf"/>
</dbReference>